<accession>A0A699UIH3</accession>
<dbReference type="AlphaFoldDB" id="A0A699UIH3"/>
<name>A0A699UIH3_TANCI</name>
<organism evidence="1">
    <name type="scientific">Tanacetum cinerariifolium</name>
    <name type="common">Dalmatian daisy</name>
    <name type="synonym">Chrysanthemum cinerariifolium</name>
    <dbReference type="NCBI Taxonomy" id="118510"/>
    <lineage>
        <taxon>Eukaryota</taxon>
        <taxon>Viridiplantae</taxon>
        <taxon>Streptophyta</taxon>
        <taxon>Embryophyta</taxon>
        <taxon>Tracheophyta</taxon>
        <taxon>Spermatophyta</taxon>
        <taxon>Magnoliopsida</taxon>
        <taxon>eudicotyledons</taxon>
        <taxon>Gunneridae</taxon>
        <taxon>Pentapetalae</taxon>
        <taxon>asterids</taxon>
        <taxon>campanulids</taxon>
        <taxon>Asterales</taxon>
        <taxon>Asteraceae</taxon>
        <taxon>Asteroideae</taxon>
        <taxon>Anthemideae</taxon>
        <taxon>Anthemidinae</taxon>
        <taxon>Tanacetum</taxon>
    </lineage>
</organism>
<evidence type="ECO:0000313" key="1">
    <source>
        <dbReference type="EMBL" id="GFD21903.1"/>
    </source>
</evidence>
<sequence length="30" mass="3344">MSSPNHLTSNIEDAFYEYVLVVPDYSPASP</sequence>
<protein>
    <submittedName>
        <fullName evidence="1">Uncharacterized protein</fullName>
    </submittedName>
</protein>
<reference evidence="1" key="1">
    <citation type="journal article" date="2019" name="Sci. Rep.">
        <title>Draft genome of Tanacetum cinerariifolium, the natural source of mosquito coil.</title>
        <authorList>
            <person name="Yamashiro T."/>
            <person name="Shiraishi A."/>
            <person name="Satake H."/>
            <person name="Nakayama K."/>
        </authorList>
    </citation>
    <scope>NUCLEOTIDE SEQUENCE</scope>
</reference>
<comment type="caution">
    <text evidence="1">The sequence shown here is derived from an EMBL/GenBank/DDBJ whole genome shotgun (WGS) entry which is preliminary data.</text>
</comment>
<dbReference type="EMBL" id="BKCJ011333155">
    <property type="protein sequence ID" value="GFD21903.1"/>
    <property type="molecule type" value="Genomic_DNA"/>
</dbReference>
<gene>
    <name evidence="1" type="ORF">Tci_893872</name>
</gene>
<proteinExistence type="predicted"/>
<feature type="non-terminal residue" evidence="1">
    <location>
        <position position="30"/>
    </location>
</feature>